<dbReference type="OrthoDB" id="2324415at2"/>
<evidence type="ECO:0008006" key="3">
    <source>
        <dbReference type="Google" id="ProtNLM"/>
    </source>
</evidence>
<gene>
    <name evidence="1" type="ORF">JF76_07510</name>
</gene>
<name>A0A0F4LCU7_9LACO</name>
<accession>A0A0F4LCU7</accession>
<dbReference type="HOGENOM" id="CLU_159919_0_0_9"/>
<proteinExistence type="predicted"/>
<dbReference type="EMBL" id="JXBY01000017">
    <property type="protein sequence ID" value="KJY56143.1"/>
    <property type="molecule type" value="Genomic_DNA"/>
</dbReference>
<sequence length="119" mass="13358">MNDERKKEIKDKVAQLLGDKSNNDLIDFSLNRVIQAVANFTNIPVEDLPPEIDSTITAMCLQLIQTHSWTSNDTVNSISEGDVSVNFGSPAEIYAQVQKLNPVTDDFISDLIHFRRLPQ</sequence>
<comment type="caution">
    <text evidence="1">The sequence shown here is derived from an EMBL/GenBank/DDBJ whole genome shotgun (WGS) entry which is preliminary data.</text>
</comment>
<dbReference type="STRING" id="1218493.JF76_07510"/>
<reference evidence="1 2" key="1">
    <citation type="submission" date="2014-12" db="EMBL/GenBank/DDBJ databases">
        <title>Comparative genomics of the lactic acid bacteria isolated from the honey bee gut.</title>
        <authorList>
            <person name="Ellegaard K.M."/>
            <person name="Tamarit D."/>
            <person name="Javelind E."/>
            <person name="Olofsson T."/>
            <person name="Andersson S.G."/>
            <person name="Vasquez A."/>
        </authorList>
    </citation>
    <scope>NUCLEOTIDE SEQUENCE [LARGE SCALE GENOMIC DNA]</scope>
    <source>
        <strain evidence="1 2">Biut2</strain>
    </source>
</reference>
<dbReference type="Proteomes" id="UP000033533">
    <property type="component" value="Unassembled WGS sequence"/>
</dbReference>
<evidence type="ECO:0000313" key="1">
    <source>
        <dbReference type="EMBL" id="KJY56143.1"/>
    </source>
</evidence>
<dbReference type="PATRIC" id="fig|1218493.3.peg.797"/>
<evidence type="ECO:0000313" key="2">
    <source>
        <dbReference type="Proteomes" id="UP000033533"/>
    </source>
</evidence>
<organism evidence="1 2">
    <name type="scientific">Lactobacillus kullabergensis</name>
    <dbReference type="NCBI Taxonomy" id="1218493"/>
    <lineage>
        <taxon>Bacteria</taxon>
        <taxon>Bacillati</taxon>
        <taxon>Bacillota</taxon>
        <taxon>Bacilli</taxon>
        <taxon>Lactobacillales</taxon>
        <taxon>Lactobacillaceae</taxon>
        <taxon>Lactobacillus</taxon>
    </lineage>
</organism>
<dbReference type="RefSeq" id="WP_052697065.1">
    <property type="nucleotide sequence ID" value="NZ_JBHSZS010000009.1"/>
</dbReference>
<protein>
    <recommendedName>
        <fullName evidence="3">Phage gp6-like head-tail connector protein</fullName>
    </recommendedName>
</protein>
<dbReference type="AlphaFoldDB" id="A0A0F4LCU7"/>